<evidence type="ECO:0000313" key="1">
    <source>
        <dbReference type="EMBL" id="MFC7149404.1"/>
    </source>
</evidence>
<name>A0ABW2FBY0_9BACL</name>
<gene>
    <name evidence="1" type="ORF">ACFQMJ_12775</name>
</gene>
<comment type="caution">
    <text evidence="1">The sequence shown here is derived from an EMBL/GenBank/DDBJ whole genome shotgun (WGS) entry which is preliminary data.</text>
</comment>
<reference evidence="2" key="1">
    <citation type="journal article" date="2019" name="Int. J. Syst. Evol. Microbiol.">
        <title>The Global Catalogue of Microorganisms (GCM) 10K type strain sequencing project: providing services to taxonomists for standard genome sequencing and annotation.</title>
        <authorList>
            <consortium name="The Broad Institute Genomics Platform"/>
            <consortium name="The Broad Institute Genome Sequencing Center for Infectious Disease"/>
            <person name="Wu L."/>
            <person name="Ma J."/>
        </authorList>
    </citation>
    <scope>NUCLEOTIDE SEQUENCE [LARGE SCALE GENOMIC DNA]</scope>
    <source>
        <strain evidence="2">KCTC 12907</strain>
    </source>
</reference>
<keyword evidence="2" id="KW-1185">Reference proteome</keyword>
<evidence type="ECO:0000313" key="2">
    <source>
        <dbReference type="Proteomes" id="UP001596378"/>
    </source>
</evidence>
<dbReference type="RefSeq" id="WP_378051567.1">
    <property type="nucleotide sequence ID" value="NZ_JBHMDN010000034.1"/>
</dbReference>
<organism evidence="1 2">
    <name type="scientific">Cohnella cellulosilytica</name>
    <dbReference type="NCBI Taxonomy" id="986710"/>
    <lineage>
        <taxon>Bacteria</taxon>
        <taxon>Bacillati</taxon>
        <taxon>Bacillota</taxon>
        <taxon>Bacilli</taxon>
        <taxon>Bacillales</taxon>
        <taxon>Paenibacillaceae</taxon>
        <taxon>Cohnella</taxon>
    </lineage>
</organism>
<sequence length="320" mass="35445">MIAPVPSGASASSSIVALGAMTCTESCVSTLLGMLGCDYGAFFMNYWNLYYENGTLLAGRNMKGIDLEALYGIRSEWLADAPLEACADLVREDGRYALLVTRASKLPYFPPQLLRFEDEGFDHYVLAHGYREADGRFLIVDPIAGYAGELAGERLLEAAPSGGGFRLWSLQRTEGFRAPATKEAFALASKQNYVRNLRNREIFSLVLQELERFVPAPSKRQLDWVARNNIAITTIVRNRRLIWQSLSAANVLPAERSAPLEAAFSGLVAQWTQLNLQLFKWSKARFSPGLPDAIRSRLEALRLAESAILEALYREGEAIG</sequence>
<accession>A0ABW2FBY0</accession>
<dbReference type="EMBL" id="JBHTAI010000007">
    <property type="protein sequence ID" value="MFC7149404.1"/>
    <property type="molecule type" value="Genomic_DNA"/>
</dbReference>
<evidence type="ECO:0008006" key="3">
    <source>
        <dbReference type="Google" id="ProtNLM"/>
    </source>
</evidence>
<protein>
    <recommendedName>
        <fullName evidence="3">Butirosin biosynthesis protein H N-terminal domain-containing protein</fullName>
    </recommendedName>
</protein>
<dbReference type="Proteomes" id="UP001596378">
    <property type="component" value="Unassembled WGS sequence"/>
</dbReference>
<proteinExistence type="predicted"/>